<sequence length="86" mass="10004">MDIDKLITEALDKVNKEIEKSRTGKDTDRALPIAMLLNIKLELTKMLGILDKTKYHPSYPRFLLDYPDTKLADILLDVSYKYKKMT</sequence>
<dbReference type="GeneID" id="78570167"/>
<dbReference type="OrthoDB" id="6555752at2"/>
<protein>
    <recommendedName>
        <fullName evidence="3">RteC protein</fullName>
    </recommendedName>
</protein>
<dbReference type="RefSeq" id="WP_115082867.1">
    <property type="nucleotide sequence ID" value="NZ_CAJPLF010000049.1"/>
</dbReference>
<dbReference type="EMBL" id="UGTP01000001">
    <property type="protein sequence ID" value="SUC11574.1"/>
    <property type="molecule type" value="Genomic_DNA"/>
</dbReference>
<organism evidence="1 2">
    <name type="scientific">Prevotella pallens</name>
    <dbReference type="NCBI Taxonomy" id="60133"/>
    <lineage>
        <taxon>Bacteria</taxon>
        <taxon>Pseudomonadati</taxon>
        <taxon>Bacteroidota</taxon>
        <taxon>Bacteroidia</taxon>
        <taxon>Bacteroidales</taxon>
        <taxon>Prevotellaceae</taxon>
        <taxon>Prevotella</taxon>
    </lineage>
</organism>
<evidence type="ECO:0008006" key="3">
    <source>
        <dbReference type="Google" id="ProtNLM"/>
    </source>
</evidence>
<dbReference type="AlphaFoldDB" id="A0A379EZN8"/>
<proteinExistence type="predicted"/>
<accession>A0A379EZN8</accession>
<gene>
    <name evidence="1" type="ORF">NCTC13043_00430</name>
</gene>
<evidence type="ECO:0000313" key="1">
    <source>
        <dbReference type="EMBL" id="SUC11574.1"/>
    </source>
</evidence>
<dbReference type="Proteomes" id="UP000254235">
    <property type="component" value="Unassembled WGS sequence"/>
</dbReference>
<evidence type="ECO:0000313" key="2">
    <source>
        <dbReference type="Proteomes" id="UP000254235"/>
    </source>
</evidence>
<reference evidence="1 2" key="1">
    <citation type="submission" date="2018-06" db="EMBL/GenBank/DDBJ databases">
        <authorList>
            <consortium name="Pathogen Informatics"/>
            <person name="Doyle S."/>
        </authorList>
    </citation>
    <scope>NUCLEOTIDE SEQUENCE [LARGE SCALE GENOMIC DNA]</scope>
    <source>
        <strain evidence="1 2">NCTC13043</strain>
    </source>
</reference>
<name>A0A379EZN8_9BACT</name>